<dbReference type="PANTHER" id="PTHR21016:SF1">
    <property type="entry name" value="TM2 DOMAIN-CONTAINING PROTEIN 1"/>
    <property type="match status" value="1"/>
</dbReference>
<dbReference type="InterPro" id="IPR050932">
    <property type="entry name" value="TM2D1-3-like"/>
</dbReference>
<dbReference type="AlphaFoldDB" id="A0A9N9X2C4"/>
<sequence>MLVVMLKDKYCGITRICVILFLGIILDSLSKVGGDVENHIMVNCDTLRMGQYLCPDPAYVDDLIDPKTQQLHGCTRENKAKVRCIAVEGLICNNTSNSTFFREMPCQWTNGYSFETALLLSIFLGMFGIDRFYLGYPAIGLAKFCTLGFMFIGQLIDIILIATQTVTPADGSAYVIPYYGPRIEVIRSDNNTYRLRQEDW</sequence>
<keyword evidence="7" id="KW-0325">Glycoprotein</keyword>
<keyword evidence="6 8" id="KW-0472">Membrane</keyword>
<keyword evidence="5 8" id="KW-1133">Transmembrane helix</keyword>
<evidence type="ECO:0000256" key="8">
    <source>
        <dbReference type="SAM" id="Phobius"/>
    </source>
</evidence>
<proteinExistence type="inferred from homology"/>
<feature type="transmembrane region" description="Helical" evidence="8">
    <location>
        <begin position="111"/>
        <end position="129"/>
    </location>
</feature>
<name>A0A9N9X2C4_PHACE</name>
<evidence type="ECO:0000256" key="5">
    <source>
        <dbReference type="ARBA" id="ARBA00022989"/>
    </source>
</evidence>
<keyword evidence="4" id="KW-0732">Signal</keyword>
<dbReference type="PANTHER" id="PTHR21016">
    <property type="entry name" value="BETA-AMYLOID BINDING PROTEIN-RELATED"/>
    <property type="match status" value="1"/>
</dbReference>
<dbReference type="Proteomes" id="UP001153737">
    <property type="component" value="Chromosome 1"/>
</dbReference>
<keyword evidence="3 8" id="KW-0812">Transmembrane</keyword>
<organism evidence="10 11">
    <name type="scientific">Phaedon cochleariae</name>
    <name type="common">Mustard beetle</name>
    <dbReference type="NCBI Taxonomy" id="80249"/>
    <lineage>
        <taxon>Eukaryota</taxon>
        <taxon>Metazoa</taxon>
        <taxon>Ecdysozoa</taxon>
        <taxon>Arthropoda</taxon>
        <taxon>Hexapoda</taxon>
        <taxon>Insecta</taxon>
        <taxon>Pterygota</taxon>
        <taxon>Neoptera</taxon>
        <taxon>Endopterygota</taxon>
        <taxon>Coleoptera</taxon>
        <taxon>Polyphaga</taxon>
        <taxon>Cucujiformia</taxon>
        <taxon>Chrysomeloidea</taxon>
        <taxon>Chrysomelidae</taxon>
        <taxon>Chrysomelinae</taxon>
        <taxon>Chrysomelini</taxon>
        <taxon>Phaedon</taxon>
    </lineage>
</organism>
<reference evidence="10" key="2">
    <citation type="submission" date="2022-10" db="EMBL/GenBank/DDBJ databases">
        <authorList>
            <consortium name="ENA_rothamsted_submissions"/>
            <consortium name="culmorum"/>
            <person name="King R."/>
        </authorList>
    </citation>
    <scope>NUCLEOTIDE SEQUENCE</scope>
</reference>
<evidence type="ECO:0000256" key="3">
    <source>
        <dbReference type="ARBA" id="ARBA00022692"/>
    </source>
</evidence>
<feature type="domain" description="TM2" evidence="9">
    <location>
        <begin position="111"/>
        <end position="159"/>
    </location>
</feature>
<evidence type="ECO:0000313" key="11">
    <source>
        <dbReference type="Proteomes" id="UP001153737"/>
    </source>
</evidence>
<evidence type="ECO:0000256" key="1">
    <source>
        <dbReference type="ARBA" id="ARBA00004141"/>
    </source>
</evidence>
<evidence type="ECO:0000259" key="9">
    <source>
        <dbReference type="Pfam" id="PF05154"/>
    </source>
</evidence>
<evidence type="ECO:0000256" key="6">
    <source>
        <dbReference type="ARBA" id="ARBA00023136"/>
    </source>
</evidence>
<comment type="subcellular location">
    <subcellularLocation>
        <location evidence="1">Membrane</location>
        <topology evidence="1">Multi-pass membrane protein</topology>
    </subcellularLocation>
</comment>
<accession>A0A9N9X2C4</accession>
<dbReference type="InterPro" id="IPR007829">
    <property type="entry name" value="TM2"/>
</dbReference>
<keyword evidence="11" id="KW-1185">Reference proteome</keyword>
<evidence type="ECO:0000256" key="4">
    <source>
        <dbReference type="ARBA" id="ARBA00022729"/>
    </source>
</evidence>
<dbReference type="GO" id="GO:0016020">
    <property type="term" value="C:membrane"/>
    <property type="evidence" value="ECO:0007669"/>
    <property type="project" value="UniProtKB-SubCell"/>
</dbReference>
<protein>
    <recommendedName>
        <fullName evidence="9">TM2 domain-containing protein</fullName>
    </recommendedName>
</protein>
<evidence type="ECO:0000256" key="2">
    <source>
        <dbReference type="ARBA" id="ARBA00008284"/>
    </source>
</evidence>
<dbReference type="OrthoDB" id="5804096at2759"/>
<reference evidence="10" key="1">
    <citation type="submission" date="2022-01" db="EMBL/GenBank/DDBJ databases">
        <authorList>
            <person name="King R."/>
        </authorList>
    </citation>
    <scope>NUCLEOTIDE SEQUENCE</scope>
</reference>
<evidence type="ECO:0000256" key="7">
    <source>
        <dbReference type="ARBA" id="ARBA00023180"/>
    </source>
</evidence>
<dbReference type="Pfam" id="PF05154">
    <property type="entry name" value="TM2"/>
    <property type="match status" value="1"/>
</dbReference>
<gene>
    <name evidence="10" type="ORF">PHAECO_LOCUS315</name>
</gene>
<comment type="similarity">
    <text evidence="2">Belongs to the TM2 family.</text>
</comment>
<feature type="transmembrane region" description="Helical" evidence="8">
    <location>
        <begin position="141"/>
        <end position="162"/>
    </location>
</feature>
<dbReference type="EMBL" id="OU896707">
    <property type="protein sequence ID" value="CAG9813507.1"/>
    <property type="molecule type" value="Genomic_DNA"/>
</dbReference>
<evidence type="ECO:0000313" key="10">
    <source>
        <dbReference type="EMBL" id="CAG9813507.1"/>
    </source>
</evidence>